<dbReference type="AlphaFoldDB" id="A0A1H1TGX3"/>
<proteinExistence type="inferred from homology"/>
<reference evidence="8" key="1">
    <citation type="submission" date="2016-10" db="EMBL/GenBank/DDBJ databases">
        <authorList>
            <person name="Varghese N."/>
            <person name="Submissions S."/>
        </authorList>
    </citation>
    <scope>NUCLEOTIDE SEQUENCE [LARGE SCALE GENOMIC DNA]</scope>
    <source>
        <strain evidence="8">DSM 22127</strain>
    </source>
</reference>
<dbReference type="GO" id="GO:0006080">
    <property type="term" value="P:substituted mannan metabolic process"/>
    <property type="evidence" value="ECO:0007669"/>
    <property type="project" value="InterPro"/>
</dbReference>
<dbReference type="STRING" id="642780.SAMN04488570_2232"/>
<protein>
    <submittedName>
        <fullName evidence="7">Glycosyl hydrolase family 26</fullName>
    </submittedName>
</protein>
<accession>A0A1H1TGX3</accession>
<evidence type="ECO:0000256" key="1">
    <source>
        <dbReference type="ARBA" id="ARBA00007754"/>
    </source>
</evidence>
<sequence length="399" mass="43221">MGGLAGADPLARLVVHTRPSTHSRLGDVVHHARHHAHHRAQHHALHHALPTRPAASRRGRLLAAATAALLLPLAACTPSTGTGAAGTRDEGARASTASSDPGPPWSSGIWLGGALSDGDLERFGAWRGDPADVVTTYPAYATWEELRTSDWHVDTFAGFPGRLSYGLPLLPERAPGTLRDVADGAHDDVWRSVARTLVAGDRGDSFVRIGLEANGTWFPWGATAATATDFVAAYRHVATVMAQEAPDLSFVFDISCGAPLRGAEDDRLSALTRLYPGDDVVDVVGCDHYDSFTARATDRAAWEESIRPSTGVGLLDLVDFATEHDKPFAVPEWGLTARSAEGSGDNPYFVEQMFAFFREHRDRLAYENYFDEPNPYLGSSLFLTPAQNPESSEVYRELW</sequence>
<organism evidence="7 8">
    <name type="scientific">Nocardioides scoriae</name>
    <dbReference type="NCBI Taxonomy" id="642780"/>
    <lineage>
        <taxon>Bacteria</taxon>
        <taxon>Bacillati</taxon>
        <taxon>Actinomycetota</taxon>
        <taxon>Actinomycetes</taxon>
        <taxon>Propionibacteriales</taxon>
        <taxon>Nocardioidaceae</taxon>
        <taxon>Nocardioides</taxon>
    </lineage>
</organism>
<keyword evidence="2 4" id="KW-0378">Hydrolase</keyword>
<feature type="active site" description="Nucleophile" evidence="4">
    <location>
        <position position="332"/>
    </location>
</feature>
<feature type="region of interest" description="Disordered" evidence="5">
    <location>
        <begin position="80"/>
        <end position="105"/>
    </location>
</feature>
<dbReference type="InterPro" id="IPR000805">
    <property type="entry name" value="Glyco_hydro_26"/>
</dbReference>
<evidence type="ECO:0000256" key="4">
    <source>
        <dbReference type="PROSITE-ProRule" id="PRU01100"/>
    </source>
</evidence>
<dbReference type="Pfam" id="PF02156">
    <property type="entry name" value="Glyco_hydro_26"/>
    <property type="match status" value="1"/>
</dbReference>
<evidence type="ECO:0000313" key="8">
    <source>
        <dbReference type="Proteomes" id="UP000198859"/>
    </source>
</evidence>
<evidence type="ECO:0000256" key="5">
    <source>
        <dbReference type="SAM" id="MobiDB-lite"/>
    </source>
</evidence>
<name>A0A1H1TGX3_9ACTN</name>
<gene>
    <name evidence="7" type="ORF">SAMN04488570_2232</name>
</gene>
<dbReference type="SUPFAM" id="SSF51445">
    <property type="entry name" value="(Trans)glycosidases"/>
    <property type="match status" value="1"/>
</dbReference>
<dbReference type="Gene3D" id="3.20.20.80">
    <property type="entry name" value="Glycosidases"/>
    <property type="match status" value="1"/>
</dbReference>
<dbReference type="GO" id="GO:0016985">
    <property type="term" value="F:mannan endo-1,4-beta-mannosidase activity"/>
    <property type="evidence" value="ECO:0007669"/>
    <property type="project" value="InterPro"/>
</dbReference>
<dbReference type="InterPro" id="IPR017853">
    <property type="entry name" value="GH"/>
</dbReference>
<evidence type="ECO:0000313" key="7">
    <source>
        <dbReference type="EMBL" id="SDS59482.1"/>
    </source>
</evidence>
<feature type="domain" description="GH26" evidence="6">
    <location>
        <begin position="64"/>
        <end position="399"/>
    </location>
</feature>
<comment type="similarity">
    <text evidence="1 4">Belongs to the glycosyl hydrolase 26 family.</text>
</comment>
<evidence type="ECO:0000259" key="6">
    <source>
        <dbReference type="PROSITE" id="PS51764"/>
    </source>
</evidence>
<keyword evidence="8" id="KW-1185">Reference proteome</keyword>
<keyword evidence="3 4" id="KW-0326">Glycosidase</keyword>
<dbReference type="PROSITE" id="PS51764">
    <property type="entry name" value="GH26"/>
    <property type="match status" value="1"/>
</dbReference>
<dbReference type="EMBL" id="LT629757">
    <property type="protein sequence ID" value="SDS59482.1"/>
    <property type="molecule type" value="Genomic_DNA"/>
</dbReference>
<dbReference type="Proteomes" id="UP000198859">
    <property type="component" value="Chromosome I"/>
</dbReference>
<dbReference type="PANTHER" id="PTHR40079:SF4">
    <property type="entry name" value="GH26 DOMAIN-CONTAINING PROTEIN-RELATED"/>
    <property type="match status" value="1"/>
</dbReference>
<dbReference type="PANTHER" id="PTHR40079">
    <property type="entry name" value="MANNAN ENDO-1,4-BETA-MANNOSIDASE E-RELATED"/>
    <property type="match status" value="1"/>
</dbReference>
<dbReference type="InterPro" id="IPR022790">
    <property type="entry name" value="GH26_dom"/>
</dbReference>
<evidence type="ECO:0000256" key="3">
    <source>
        <dbReference type="ARBA" id="ARBA00023295"/>
    </source>
</evidence>
<evidence type="ECO:0000256" key="2">
    <source>
        <dbReference type="ARBA" id="ARBA00022801"/>
    </source>
</evidence>
<feature type="active site" description="Proton donor" evidence="4">
    <location>
        <position position="212"/>
    </location>
</feature>